<dbReference type="Proteomes" id="UP000266196">
    <property type="component" value="Unassembled WGS sequence"/>
</dbReference>
<feature type="region of interest" description="Disordered" evidence="1">
    <location>
        <begin position="147"/>
        <end position="176"/>
    </location>
</feature>
<organism evidence="2 3">
    <name type="scientific">Aphanomyces astaci</name>
    <name type="common">Crayfish plague agent</name>
    <dbReference type="NCBI Taxonomy" id="112090"/>
    <lineage>
        <taxon>Eukaryota</taxon>
        <taxon>Sar</taxon>
        <taxon>Stramenopiles</taxon>
        <taxon>Oomycota</taxon>
        <taxon>Saprolegniomycetes</taxon>
        <taxon>Saprolegniales</taxon>
        <taxon>Verrucalvaceae</taxon>
        <taxon>Aphanomyces</taxon>
    </lineage>
</organism>
<dbReference type="AlphaFoldDB" id="A0A397F6G6"/>
<evidence type="ECO:0000313" key="2">
    <source>
        <dbReference type="EMBL" id="RHZ17183.1"/>
    </source>
</evidence>
<dbReference type="EMBL" id="QUTE01009752">
    <property type="protein sequence ID" value="RHZ17183.1"/>
    <property type="molecule type" value="Genomic_DNA"/>
</dbReference>
<comment type="caution">
    <text evidence="2">The sequence shown here is derived from an EMBL/GenBank/DDBJ whole genome shotgun (WGS) entry which is preliminary data.</text>
</comment>
<evidence type="ECO:0000256" key="1">
    <source>
        <dbReference type="SAM" id="MobiDB-lite"/>
    </source>
</evidence>
<name>A0A397F6G6_APHAT</name>
<gene>
    <name evidence="2" type="ORF">DYB31_003712</name>
</gene>
<sequence length="660" mass="72758">MKLFPLRDICWDNPTSHWPPLTTSEGVLAALRGSRLATPDVDITGDGYAIVTFDTPAPVAFLWSASGLHGDTRLYIRDIAVHLHILTGSPPPVRGRHDGQGKPCDRFTYIDPRDRARSKSKLKILLAGTHAAPTRTRVVKVDIAAWATPAPPPNPRPQRTTYPGLATPPSAPPGPTTDLNLYLRREFSTYVDQRIVTATAPLQQEVESLRADKEALTALVSASSTAFSTLDVHLLRNDASVKPRNYSKRRTADYEPRPNLPAHRYTTNWLEGAVQDLHDILYTSAKLKWGETSQTRNALNRAVAIQRTNRCTAQLRHLFHLHEAEPPTGEEYRRLAHMVEWPKWIRNPTLLPTTCWHRSGVIAVGDWWTGMPTGHHPRLGPLAKTEHRTLDQCIPQTARLAVLYRTAISDAISIPPALDTLFRKTAGRVLRLPHDHPNAWFYDPPDGLGLVQCSRIWLPSNLTSPSPRSGTNLPLATRPNDRPIWANLTPALGTTLIAPTYGLHTLPLRANRTHSVGDGSVTNQGNPAAHGTWSYLGRDGTTLVGSIHVDPDHITPTRCEIHSLLAGLHHSGDAALQIYDNTTAIGLVILARSLKRRGGQPRNSNIHKVELRSLMALLTPVGTFASEWICSHQNIADTPDPVHHAKQALLAEADSLATLL</sequence>
<protein>
    <submittedName>
        <fullName evidence="2">Uncharacterized protein</fullName>
    </submittedName>
</protein>
<feature type="compositionally biased region" description="Low complexity" evidence="1">
    <location>
        <begin position="157"/>
        <end position="168"/>
    </location>
</feature>
<reference evidence="2 3" key="1">
    <citation type="submission" date="2018-08" db="EMBL/GenBank/DDBJ databases">
        <title>Aphanomyces genome sequencing and annotation.</title>
        <authorList>
            <person name="Minardi D."/>
            <person name="Oidtmann B."/>
            <person name="Van Der Giezen M."/>
            <person name="Studholme D.J."/>
        </authorList>
    </citation>
    <scope>NUCLEOTIDE SEQUENCE [LARGE SCALE GENOMIC DNA]</scope>
    <source>
        <strain evidence="2 3">197901</strain>
    </source>
</reference>
<dbReference type="VEuPathDB" id="FungiDB:H257_08145"/>
<evidence type="ECO:0000313" key="3">
    <source>
        <dbReference type="Proteomes" id="UP000266196"/>
    </source>
</evidence>
<accession>A0A397F6G6</accession>
<proteinExistence type="predicted"/>